<evidence type="ECO:0000313" key="1">
    <source>
        <dbReference type="EMBL" id="MCI4674992.1"/>
    </source>
</evidence>
<sequence>MAQFERLADGKDIDPDYPLRHMQRDFGRETLKRIVAGRLQHRRFAPT</sequence>
<keyword evidence="2" id="KW-1185">Reference proteome</keyword>
<protein>
    <submittedName>
        <fullName evidence="1">Uncharacterized protein</fullName>
    </submittedName>
</protein>
<name>A0ABS9YVT0_9MYCO</name>
<dbReference type="RefSeq" id="WP_243071358.1">
    <property type="nucleotide sequence ID" value="NZ_JAIVFL010000001.1"/>
</dbReference>
<organism evidence="1 2">
    <name type="scientific">Candidatus Mycolicibacterium alkanivorans</name>
    <dbReference type="NCBI Taxonomy" id="2954114"/>
    <lineage>
        <taxon>Bacteria</taxon>
        <taxon>Bacillati</taxon>
        <taxon>Actinomycetota</taxon>
        <taxon>Actinomycetes</taxon>
        <taxon>Mycobacteriales</taxon>
        <taxon>Mycobacteriaceae</taxon>
        <taxon>Mycolicibacterium</taxon>
    </lineage>
</organism>
<gene>
    <name evidence="1" type="ORF">K9U37_08810</name>
</gene>
<dbReference type="EMBL" id="JAIVFL010000001">
    <property type="protein sequence ID" value="MCI4674992.1"/>
    <property type="molecule type" value="Genomic_DNA"/>
</dbReference>
<proteinExistence type="predicted"/>
<accession>A0ABS9YVT0</accession>
<dbReference type="Proteomes" id="UP001139068">
    <property type="component" value="Unassembled WGS sequence"/>
</dbReference>
<reference evidence="1" key="1">
    <citation type="journal article" date="2022" name="ISME J.">
        <title>Identification of active gaseous-alkane degraders at natural gas seeps.</title>
        <authorList>
            <person name="Farhan Ul Haque M."/>
            <person name="Hernandez M."/>
            <person name="Crombie A.T."/>
            <person name="Murrell J.C."/>
        </authorList>
    </citation>
    <scope>NUCLEOTIDE SEQUENCE</scope>
    <source>
        <strain evidence="1">ANDR5</strain>
    </source>
</reference>
<comment type="caution">
    <text evidence="1">The sequence shown here is derived from an EMBL/GenBank/DDBJ whole genome shotgun (WGS) entry which is preliminary data.</text>
</comment>
<evidence type="ECO:0000313" key="2">
    <source>
        <dbReference type="Proteomes" id="UP001139068"/>
    </source>
</evidence>